<name>A0A0C1ZH82_9VIBR</name>
<protein>
    <submittedName>
        <fullName evidence="1">Avirulence D family protein</fullName>
    </submittedName>
</protein>
<dbReference type="EMBL" id="JPRD01000020">
    <property type="protein sequence ID" value="KIF52531.1"/>
    <property type="molecule type" value="Genomic_DNA"/>
</dbReference>
<dbReference type="Proteomes" id="UP000031586">
    <property type="component" value="Unassembled WGS sequence"/>
</dbReference>
<organism evidence="1 2">
    <name type="scientific">Vibrio owensii CAIM 1854 = LMG 25443</name>
    <dbReference type="NCBI Taxonomy" id="1229493"/>
    <lineage>
        <taxon>Bacteria</taxon>
        <taxon>Pseudomonadati</taxon>
        <taxon>Pseudomonadota</taxon>
        <taxon>Gammaproteobacteria</taxon>
        <taxon>Vibrionales</taxon>
        <taxon>Vibrionaceae</taxon>
        <taxon>Vibrio</taxon>
    </lineage>
</organism>
<dbReference type="RefSeq" id="WP_020197838.1">
    <property type="nucleotide sequence ID" value="NZ_BAOH01000144.1"/>
</dbReference>
<sequence>MELNLSGKEINEVVTSIDDILGPSEQRYFGEGYKRTQYECNINYDTDSAQGLVSVAYRTDWSQKKTQSRRPHLSTIDAFLIAGRVSYAIIKRHYQLSAHQSSQAWIRHVSIKAGAEALEDLDAVRLSAQLLDTSSSQDSLFGTLTRVKTKLDSMEIEVIIDHEAEADHSQSVVSFSDEDEYFNSDFRLRHCHLANNTFCDAICAVSSDLLFQCPGKPSTGAMGHYPNALMMVDWLTCFAQLSQLVMYRLDKLDRNETHNLWMRSVTVTTPYPIIPRRKHTLTLRSMKNSLVKKKDSSWRLATVNGSVSGHPEFNLTAKLCHQLPQGEPA</sequence>
<dbReference type="InterPro" id="IPR008799">
    <property type="entry name" value="Pseudomon_AvrD"/>
</dbReference>
<dbReference type="AlphaFoldDB" id="A0A0C1ZH82"/>
<reference evidence="1 2" key="1">
    <citation type="submission" date="2014-07" db="EMBL/GenBank/DDBJ databases">
        <title>Unique and conserved regions in Vibrio harveyi and related species in comparison with the shrimp pathogen Vibrio harveyi CAIM 1792.</title>
        <authorList>
            <person name="Espinoza-Valles I."/>
            <person name="Vora G."/>
            <person name="Leekitcharoenphon P."/>
            <person name="Ussery D."/>
            <person name="Hoj L."/>
            <person name="Gomez-Gil B."/>
        </authorList>
    </citation>
    <scope>NUCLEOTIDE SEQUENCE [LARGE SCALE GENOMIC DNA]</scope>
    <source>
        <strain evidence="2">CAIM 1854 / LMG 25443</strain>
    </source>
</reference>
<evidence type="ECO:0000313" key="1">
    <source>
        <dbReference type="EMBL" id="KIF52531.1"/>
    </source>
</evidence>
<accession>A0A0C1ZH82</accession>
<proteinExistence type="predicted"/>
<evidence type="ECO:0000313" key="2">
    <source>
        <dbReference type="Proteomes" id="UP000031586"/>
    </source>
</evidence>
<dbReference type="PATRIC" id="fig|1229493.5.peg.1704"/>
<comment type="caution">
    <text evidence="1">The sequence shown here is derived from an EMBL/GenBank/DDBJ whole genome shotgun (WGS) entry which is preliminary data.</text>
</comment>
<dbReference type="GeneID" id="47103261"/>
<gene>
    <name evidence="1" type="ORF">H735_12835</name>
</gene>
<dbReference type="Pfam" id="PF05655">
    <property type="entry name" value="AvrD"/>
    <property type="match status" value="1"/>
</dbReference>